<organism evidence="2 3">
    <name type="scientific">Rodentolepis nana</name>
    <name type="common">Dwarf tapeworm</name>
    <name type="synonym">Hymenolepis nana</name>
    <dbReference type="NCBI Taxonomy" id="102285"/>
    <lineage>
        <taxon>Eukaryota</taxon>
        <taxon>Metazoa</taxon>
        <taxon>Spiralia</taxon>
        <taxon>Lophotrochozoa</taxon>
        <taxon>Platyhelminthes</taxon>
        <taxon>Cestoda</taxon>
        <taxon>Eucestoda</taxon>
        <taxon>Cyclophyllidea</taxon>
        <taxon>Hymenolepididae</taxon>
        <taxon>Rodentolepis</taxon>
    </lineage>
</organism>
<protein>
    <recommendedName>
        <fullName evidence="1">UspA domain-containing protein</fullName>
    </recommendedName>
</protein>
<dbReference type="Pfam" id="PF00582">
    <property type="entry name" value="Usp"/>
    <property type="match status" value="1"/>
</dbReference>
<sequence length="89" mass="9776">MCQARKIDCEYVVVTDKKPGDGIVCIVNEMNIQLIVMGSRGLSASRRTILGSVSDYVLHHAQIPICIIPREYALNSRSSIEVCPEGANE</sequence>
<reference evidence="2 3" key="1">
    <citation type="submission" date="2018-11" db="EMBL/GenBank/DDBJ databases">
        <authorList>
            <consortium name="Pathogen Informatics"/>
        </authorList>
    </citation>
    <scope>NUCLEOTIDE SEQUENCE [LARGE SCALE GENOMIC DNA]</scope>
</reference>
<dbReference type="PRINTS" id="PR01438">
    <property type="entry name" value="UNVRSLSTRESS"/>
</dbReference>
<evidence type="ECO:0000313" key="3">
    <source>
        <dbReference type="Proteomes" id="UP000278807"/>
    </source>
</evidence>
<dbReference type="AlphaFoldDB" id="A0A3P7S8Q7"/>
<dbReference type="PANTHER" id="PTHR46989:SF3">
    <property type="entry name" value="USPA DOMAIN-CONTAINING PROTEIN"/>
    <property type="match status" value="1"/>
</dbReference>
<proteinExistence type="predicted"/>
<keyword evidence="3" id="KW-1185">Reference proteome</keyword>
<dbReference type="Gene3D" id="3.40.50.620">
    <property type="entry name" value="HUPs"/>
    <property type="match status" value="1"/>
</dbReference>
<gene>
    <name evidence="2" type="ORF">HNAJ_LOCUS7079</name>
</gene>
<evidence type="ECO:0000313" key="2">
    <source>
        <dbReference type="EMBL" id="VDO02939.1"/>
    </source>
</evidence>
<feature type="domain" description="UspA" evidence="1">
    <location>
        <begin position="4"/>
        <end position="69"/>
    </location>
</feature>
<dbReference type="Proteomes" id="UP000278807">
    <property type="component" value="Unassembled WGS sequence"/>
</dbReference>
<dbReference type="EMBL" id="UZAE01010269">
    <property type="protein sequence ID" value="VDO02939.1"/>
    <property type="molecule type" value="Genomic_DNA"/>
</dbReference>
<dbReference type="InterPro" id="IPR006016">
    <property type="entry name" value="UspA"/>
</dbReference>
<dbReference type="OrthoDB" id="843225at2759"/>
<evidence type="ECO:0000259" key="1">
    <source>
        <dbReference type="Pfam" id="PF00582"/>
    </source>
</evidence>
<dbReference type="CDD" id="cd23659">
    <property type="entry name" value="USP_At3g01520-like"/>
    <property type="match status" value="1"/>
</dbReference>
<dbReference type="SUPFAM" id="SSF52402">
    <property type="entry name" value="Adenine nucleotide alpha hydrolases-like"/>
    <property type="match status" value="1"/>
</dbReference>
<dbReference type="InterPro" id="IPR006015">
    <property type="entry name" value="Universal_stress_UspA"/>
</dbReference>
<accession>A0A3P7S8Q7</accession>
<name>A0A3P7S8Q7_RODNA</name>
<dbReference type="PANTHER" id="PTHR46989">
    <property type="entry name" value="USP DOMAIN-CONTAINING PROTEIN"/>
    <property type="match status" value="1"/>
</dbReference>
<dbReference type="InterPro" id="IPR014729">
    <property type="entry name" value="Rossmann-like_a/b/a_fold"/>
</dbReference>